<dbReference type="PANTHER" id="PTHR43711:SF26">
    <property type="entry name" value="SENSOR HISTIDINE KINASE RCSC"/>
    <property type="match status" value="1"/>
</dbReference>
<evidence type="ECO:0000256" key="5">
    <source>
        <dbReference type="ARBA" id="ARBA00022553"/>
    </source>
</evidence>
<proteinExistence type="inferred from homology"/>
<dbReference type="EMBL" id="PVTD01000009">
    <property type="protein sequence ID" value="PRY21554.1"/>
    <property type="molecule type" value="Genomic_DNA"/>
</dbReference>
<dbReference type="PROSITE" id="PS50109">
    <property type="entry name" value="HIS_KIN"/>
    <property type="match status" value="1"/>
</dbReference>
<feature type="domain" description="Histidine kinase" evidence="14">
    <location>
        <begin position="675"/>
        <end position="893"/>
    </location>
</feature>
<dbReference type="Pfam" id="PF00512">
    <property type="entry name" value="HisKA"/>
    <property type="match status" value="1"/>
</dbReference>
<dbReference type="InterPro" id="IPR003594">
    <property type="entry name" value="HATPase_dom"/>
</dbReference>
<keyword evidence="8" id="KW-0418">Kinase</keyword>
<evidence type="ECO:0000259" key="14">
    <source>
        <dbReference type="PROSITE" id="PS50109"/>
    </source>
</evidence>
<gene>
    <name evidence="15" type="ORF">CLV78_109167</name>
</gene>
<dbReference type="InterPro" id="IPR050736">
    <property type="entry name" value="Sensor_HK_Regulatory"/>
</dbReference>
<dbReference type="GO" id="GO:0000155">
    <property type="term" value="F:phosphorelay sensor kinase activity"/>
    <property type="evidence" value="ECO:0007669"/>
    <property type="project" value="InterPro"/>
</dbReference>
<keyword evidence="11 13" id="KW-0472">Membrane</keyword>
<protein>
    <recommendedName>
        <fullName evidence="4">histidine kinase</fullName>
        <ecNumber evidence="4">2.7.13.3</ecNumber>
    </recommendedName>
</protein>
<dbReference type="GO" id="GO:0022857">
    <property type="term" value="F:transmembrane transporter activity"/>
    <property type="evidence" value="ECO:0007669"/>
    <property type="project" value="InterPro"/>
</dbReference>
<dbReference type="PROSITE" id="PS50283">
    <property type="entry name" value="NA_SOLUT_SYMP_3"/>
    <property type="match status" value="1"/>
</dbReference>
<name>A0A2T0RK42_9RHOB</name>
<dbReference type="Proteomes" id="UP000239480">
    <property type="component" value="Unassembled WGS sequence"/>
</dbReference>
<dbReference type="InterPro" id="IPR001734">
    <property type="entry name" value="Na/solute_symporter"/>
</dbReference>
<comment type="caution">
    <text evidence="15">The sequence shown here is derived from an EMBL/GenBank/DDBJ whole genome shotgun (WGS) entry which is preliminary data.</text>
</comment>
<evidence type="ECO:0000313" key="16">
    <source>
        <dbReference type="Proteomes" id="UP000239480"/>
    </source>
</evidence>
<evidence type="ECO:0000256" key="1">
    <source>
        <dbReference type="ARBA" id="ARBA00000085"/>
    </source>
</evidence>
<dbReference type="CDD" id="cd00075">
    <property type="entry name" value="HATPase"/>
    <property type="match status" value="1"/>
</dbReference>
<evidence type="ECO:0000256" key="9">
    <source>
        <dbReference type="ARBA" id="ARBA00022989"/>
    </source>
</evidence>
<dbReference type="Gene3D" id="3.30.565.10">
    <property type="entry name" value="Histidine kinase-like ATPase, C-terminal domain"/>
    <property type="match status" value="1"/>
</dbReference>
<dbReference type="SUPFAM" id="SSF55874">
    <property type="entry name" value="ATPase domain of HSP90 chaperone/DNA topoisomerase II/histidine kinase"/>
    <property type="match status" value="1"/>
</dbReference>
<organism evidence="15 16">
    <name type="scientific">Aliiruegeria haliotis</name>
    <dbReference type="NCBI Taxonomy" id="1280846"/>
    <lineage>
        <taxon>Bacteria</taxon>
        <taxon>Pseudomonadati</taxon>
        <taxon>Pseudomonadota</taxon>
        <taxon>Alphaproteobacteria</taxon>
        <taxon>Rhodobacterales</taxon>
        <taxon>Roseobacteraceae</taxon>
        <taxon>Aliiruegeria</taxon>
    </lineage>
</organism>
<evidence type="ECO:0000256" key="7">
    <source>
        <dbReference type="ARBA" id="ARBA00022692"/>
    </source>
</evidence>
<dbReference type="CDD" id="cd00082">
    <property type="entry name" value="HisKA"/>
    <property type="match status" value="1"/>
</dbReference>
<dbReference type="GO" id="GO:0016020">
    <property type="term" value="C:membrane"/>
    <property type="evidence" value="ECO:0007669"/>
    <property type="project" value="UniProtKB-SubCell"/>
</dbReference>
<dbReference type="FunFam" id="1.10.287.130:FF:000001">
    <property type="entry name" value="Two-component sensor histidine kinase"/>
    <property type="match status" value="1"/>
</dbReference>
<keyword evidence="16" id="KW-1185">Reference proteome</keyword>
<dbReference type="SUPFAM" id="SSF47384">
    <property type="entry name" value="Homodimeric domain of signal transducing histidine kinase"/>
    <property type="match status" value="1"/>
</dbReference>
<sequence length="902" mass="96758">MSFNLLVSVSLGYVALLFMVAALADRRARRVGGGWLRSPLVYTLSLSVYCTAWTFYGAVGYAARSGLEFITIYLGPTLVFTGWWLLLRKLVRVGRTQRITSIADMISSRYGKSNRLGVLVTILAVVGTTPYIALQLQSVTLSFGVFAAPGAEFWDPADPASTGLWVAAGLAVFTILFGTRNLNSNERHHGVVMAIAVEAVVKLVALMAVGCFVVWGIADGPADILARIDNSALAGWQINPTRWAGLIFTSAAAILCLPRMFQVLVVENEDEAHLGVASWAFPLYLCMMSLFVVPIAVVGLEHLPEGANPDLFVLTLPLKENWNGLAMLAFLGGFSSATSMVIVAALALATMVSNHVVMPVYLNSRQGGATMAGDVRGVVLRARRFSIAAVLALGYLYYRFSGGSAALASIGLISFVGVSQVLPALLGGLFWRGGTRAGAAAGLVTGFVVWAYVLFLPSFGTDGPFSPTMLAEGPFGIHWLRPQALFGIDGMDPFVHAVFWSILLNTVAFCGVSIRTFPTPLERLQGAQVVNVFEHTLGARGWTRGSAEAEDLLMMAQRILGPSDAQALFQSEASTQGKLGYLPETTPEFLDRLERELAASVGAATAHAMVAQIAGSSTVGVEDLMRVADEAQQILEYSNRLEAQSKELERTARKLRDANQKLTELSIQKDAFLSQISHELRTPMTSVRAFSEILREGGLDESDQGRYAGIIHDEAIRLTRLLDDLLDLSVLENAQVSLSLGAARLGDLLDRAIAATGALTEVGPDDGLKVARDPGREQIELVTDADRLTQVFINLIGNAKKYCDAQEPELRIRARQRDGRAVIDFIDNGSGIPARSQDIIFEKFSRLSDQSAAGGAGLGLAICREIMLRLGGSIEYLPGQGGAAFRVTVPLAAGRSAAQAAQ</sequence>
<dbReference type="EC" id="2.7.13.3" evidence="4"/>
<feature type="transmembrane region" description="Helical" evidence="13">
    <location>
        <begin position="324"/>
        <end position="357"/>
    </location>
</feature>
<dbReference type="PANTHER" id="PTHR43711">
    <property type="entry name" value="TWO-COMPONENT HISTIDINE KINASE"/>
    <property type="match status" value="1"/>
</dbReference>
<evidence type="ECO:0000256" key="2">
    <source>
        <dbReference type="ARBA" id="ARBA00004141"/>
    </source>
</evidence>
<feature type="transmembrane region" description="Helical" evidence="13">
    <location>
        <begin position="191"/>
        <end position="218"/>
    </location>
</feature>
<dbReference type="Pfam" id="PF02518">
    <property type="entry name" value="HATPase_c"/>
    <property type="match status" value="1"/>
</dbReference>
<feature type="transmembrane region" description="Helical" evidence="13">
    <location>
        <begin position="243"/>
        <end position="261"/>
    </location>
</feature>
<keyword evidence="10" id="KW-0902">Two-component regulatory system</keyword>
<evidence type="ECO:0000256" key="12">
    <source>
        <dbReference type="SAM" id="Coils"/>
    </source>
</evidence>
<evidence type="ECO:0000256" key="13">
    <source>
        <dbReference type="SAM" id="Phobius"/>
    </source>
</evidence>
<evidence type="ECO:0000256" key="6">
    <source>
        <dbReference type="ARBA" id="ARBA00022679"/>
    </source>
</evidence>
<dbReference type="InterPro" id="IPR036097">
    <property type="entry name" value="HisK_dim/P_sf"/>
</dbReference>
<feature type="transmembrane region" description="Helical" evidence="13">
    <location>
        <begin position="6"/>
        <end position="24"/>
    </location>
</feature>
<keyword evidence="9 13" id="KW-1133">Transmembrane helix</keyword>
<feature type="transmembrane region" description="Helical" evidence="13">
    <location>
        <begin position="378"/>
        <end position="398"/>
    </location>
</feature>
<dbReference type="AlphaFoldDB" id="A0A2T0RK42"/>
<evidence type="ECO:0000256" key="8">
    <source>
        <dbReference type="ARBA" id="ARBA00022777"/>
    </source>
</evidence>
<evidence type="ECO:0000256" key="3">
    <source>
        <dbReference type="ARBA" id="ARBA00006434"/>
    </source>
</evidence>
<feature type="transmembrane region" description="Helical" evidence="13">
    <location>
        <begin position="116"/>
        <end position="134"/>
    </location>
</feature>
<evidence type="ECO:0000313" key="15">
    <source>
        <dbReference type="EMBL" id="PRY21554.1"/>
    </source>
</evidence>
<reference evidence="15 16" key="1">
    <citation type="submission" date="2018-03" db="EMBL/GenBank/DDBJ databases">
        <title>Genomic Encyclopedia of Archaeal and Bacterial Type Strains, Phase II (KMG-II): from individual species to whole genera.</title>
        <authorList>
            <person name="Goeker M."/>
        </authorList>
    </citation>
    <scope>NUCLEOTIDE SEQUENCE [LARGE SCALE GENOMIC DNA]</scope>
    <source>
        <strain evidence="15 16">DSM 29328</strain>
    </source>
</reference>
<keyword evidence="7 13" id="KW-0812">Transmembrane</keyword>
<dbReference type="RefSeq" id="WP_106206848.1">
    <property type="nucleotide sequence ID" value="NZ_PVTD01000009.1"/>
</dbReference>
<evidence type="ECO:0000256" key="11">
    <source>
        <dbReference type="ARBA" id="ARBA00023136"/>
    </source>
</evidence>
<dbReference type="InterPro" id="IPR036890">
    <property type="entry name" value="HATPase_C_sf"/>
</dbReference>
<feature type="transmembrane region" description="Helical" evidence="13">
    <location>
        <begin position="40"/>
        <end position="63"/>
    </location>
</feature>
<comment type="catalytic activity">
    <reaction evidence="1">
        <text>ATP + protein L-histidine = ADP + protein N-phospho-L-histidine.</text>
        <dbReference type="EC" id="2.7.13.3"/>
    </reaction>
</comment>
<dbReference type="SMART" id="SM00388">
    <property type="entry name" value="HisKA"/>
    <property type="match status" value="1"/>
</dbReference>
<keyword evidence="6" id="KW-0808">Transferase</keyword>
<feature type="transmembrane region" description="Helical" evidence="13">
    <location>
        <begin position="281"/>
        <end position="304"/>
    </location>
</feature>
<dbReference type="Gene3D" id="1.20.1730.10">
    <property type="entry name" value="Sodium/glucose cotransporter"/>
    <property type="match status" value="1"/>
</dbReference>
<dbReference type="SMART" id="SM00387">
    <property type="entry name" value="HATPase_c"/>
    <property type="match status" value="1"/>
</dbReference>
<dbReference type="OrthoDB" id="9764438at2"/>
<dbReference type="CDD" id="cd10322">
    <property type="entry name" value="SLC5sbd"/>
    <property type="match status" value="1"/>
</dbReference>
<evidence type="ECO:0000256" key="4">
    <source>
        <dbReference type="ARBA" id="ARBA00012438"/>
    </source>
</evidence>
<dbReference type="InterPro" id="IPR005467">
    <property type="entry name" value="His_kinase_dom"/>
</dbReference>
<feature type="transmembrane region" description="Helical" evidence="13">
    <location>
        <begin position="438"/>
        <end position="459"/>
    </location>
</feature>
<feature type="transmembrane region" description="Helical" evidence="13">
    <location>
        <begin position="69"/>
        <end position="87"/>
    </location>
</feature>
<keyword evidence="5" id="KW-0597">Phosphoprotein</keyword>
<comment type="subcellular location">
    <subcellularLocation>
        <location evidence="2">Membrane</location>
        <topology evidence="2">Multi-pass membrane protein</topology>
    </subcellularLocation>
</comment>
<dbReference type="InterPro" id="IPR003661">
    <property type="entry name" value="HisK_dim/P_dom"/>
</dbReference>
<accession>A0A2T0RK42</accession>
<comment type="similarity">
    <text evidence="3">Belongs to the sodium:solute symporter (SSF) (TC 2.A.21) family.</text>
</comment>
<dbReference type="InterPro" id="IPR004358">
    <property type="entry name" value="Sig_transdc_His_kin-like_C"/>
</dbReference>
<dbReference type="InterPro" id="IPR038377">
    <property type="entry name" value="Na/Glc_symporter_sf"/>
</dbReference>
<dbReference type="Gene3D" id="1.10.287.130">
    <property type="match status" value="1"/>
</dbReference>
<feature type="transmembrane region" description="Helical" evidence="13">
    <location>
        <begin position="162"/>
        <end position="179"/>
    </location>
</feature>
<feature type="coiled-coil region" evidence="12">
    <location>
        <begin position="627"/>
        <end position="675"/>
    </location>
</feature>
<evidence type="ECO:0000256" key="10">
    <source>
        <dbReference type="ARBA" id="ARBA00023012"/>
    </source>
</evidence>
<keyword evidence="12" id="KW-0175">Coiled coil</keyword>
<dbReference type="PRINTS" id="PR00344">
    <property type="entry name" value="BCTRLSENSOR"/>
</dbReference>
<feature type="transmembrane region" description="Helical" evidence="13">
    <location>
        <begin position="404"/>
        <end position="431"/>
    </location>
</feature>